<name>K2R1A2_METFP</name>
<dbReference type="RefSeq" id="WP_004030256.1">
    <property type="nucleotide sequence ID" value="NZ_AMPO01000003.1"/>
</dbReference>
<evidence type="ECO:0000313" key="2">
    <source>
        <dbReference type="EMBL" id="EKF86293.1"/>
    </source>
</evidence>
<sequence>MTKPGPELTDTERLIISYINSHPPEECMLDKITRGTSRSRATVLKYLEILNAKGIINYRFVGRSKLWSLTEFSKTDIKPGPIIKSEIITRNTDTLASVASQLHNLIYKESDLKKFIDNPETLVFTLNSYQDIIATNDTFETFFNGKNNLQEMVNPRERIVVDNAINSLKAGHSTSLEIDFMEKSNVYRPYKISIHPIVGENNKITGTTIIGDDLSQSKRTKRELEILLSIARSTSSREGGEQTLKEVVGGLNRLLPTEYCGIFLKNGGRLNLQYQIPALENSAPIVGTLEEFVSKSMDSLETVSAVNGDLNFEKVKSHLKNSSLFMMLSVPIISEDHAIGAIVLLTQSKSVNSVNIENLEMASDELSGFFKIKRLTHEKNEYINTLVAMNNVSSVLNSTTVEDEILTKSVTSTIDKLGFDMGCIYLTDDKEELALKVHENLPENLRNMCIAGIFKDLFKKTLENQTLVYITSESADYDLIDPSIKKNGVKTLLILPIKSGEKIIGLLNMGSRNVKTYNQTSLENLSSIGLQLGLALERSRLALELNENG</sequence>
<dbReference type="InterPro" id="IPR035965">
    <property type="entry name" value="PAS-like_dom_sf"/>
</dbReference>
<dbReference type="OrthoDB" id="110491at2157"/>
<dbReference type="SUPFAM" id="SSF55781">
    <property type="entry name" value="GAF domain-like"/>
    <property type="match status" value="2"/>
</dbReference>
<dbReference type="Proteomes" id="UP000007360">
    <property type="component" value="Unassembled WGS sequence"/>
</dbReference>
<keyword evidence="3" id="KW-1185">Reference proteome</keyword>
<dbReference type="Pfam" id="PF01590">
    <property type="entry name" value="GAF"/>
    <property type="match status" value="1"/>
</dbReference>
<accession>K2R1A2</accession>
<dbReference type="InterPro" id="IPR003018">
    <property type="entry name" value="GAF"/>
</dbReference>
<dbReference type="PATRIC" id="fig|1204725.3.peg.1011"/>
<dbReference type="Gene3D" id="3.30.450.40">
    <property type="match status" value="2"/>
</dbReference>
<evidence type="ECO:0000259" key="1">
    <source>
        <dbReference type="PROSITE" id="PS50113"/>
    </source>
</evidence>
<evidence type="ECO:0000313" key="3">
    <source>
        <dbReference type="Proteomes" id="UP000007360"/>
    </source>
</evidence>
<comment type="caution">
    <text evidence="2">The sequence shown here is derived from an EMBL/GenBank/DDBJ whole genome shotgun (WGS) entry which is preliminary data.</text>
</comment>
<proteinExistence type="predicted"/>
<dbReference type="Gene3D" id="3.30.450.20">
    <property type="entry name" value="PAS domain"/>
    <property type="match status" value="1"/>
</dbReference>
<gene>
    <name evidence="2" type="ORF">A994_05035</name>
</gene>
<protein>
    <submittedName>
        <fullName evidence="2">GAF domain-containing protein</fullName>
    </submittedName>
</protein>
<dbReference type="PROSITE" id="PS50113">
    <property type="entry name" value="PAC"/>
    <property type="match status" value="1"/>
</dbReference>
<dbReference type="SUPFAM" id="SSF55785">
    <property type="entry name" value="PYP-like sensor domain (PAS domain)"/>
    <property type="match status" value="1"/>
</dbReference>
<dbReference type="Pfam" id="PF13185">
    <property type="entry name" value="GAF_2"/>
    <property type="match status" value="1"/>
</dbReference>
<dbReference type="EMBL" id="AMPO01000003">
    <property type="protein sequence ID" value="EKF86293.1"/>
    <property type="molecule type" value="Genomic_DNA"/>
</dbReference>
<dbReference type="SMART" id="SM00065">
    <property type="entry name" value="GAF"/>
    <property type="match status" value="1"/>
</dbReference>
<dbReference type="AlphaFoldDB" id="K2R1A2"/>
<reference evidence="2 3" key="1">
    <citation type="journal article" date="2012" name="J. Bacteriol.">
        <title>Draft genome sequence of Methanobacterium formicicum DSM 3637, an archaebacterium isolated from the methane producer amoeba Pelomyxa palustris.</title>
        <authorList>
            <person name="Gutierrez G."/>
        </authorList>
    </citation>
    <scope>NUCLEOTIDE SEQUENCE [LARGE SCALE GENOMIC DNA]</scope>
    <source>
        <strain evidence="3">DSM 3637 / PP1</strain>
    </source>
</reference>
<organism evidence="2 3">
    <name type="scientific">Methanobacterium formicicum (strain DSM 3637 / PP1)</name>
    <dbReference type="NCBI Taxonomy" id="1204725"/>
    <lineage>
        <taxon>Archaea</taxon>
        <taxon>Methanobacteriati</taxon>
        <taxon>Methanobacteriota</taxon>
        <taxon>Methanomada group</taxon>
        <taxon>Methanobacteria</taxon>
        <taxon>Methanobacteriales</taxon>
        <taxon>Methanobacteriaceae</taxon>
        <taxon>Methanobacterium</taxon>
    </lineage>
</organism>
<dbReference type="InterPro" id="IPR000700">
    <property type="entry name" value="PAS-assoc_C"/>
</dbReference>
<dbReference type="InterPro" id="IPR029016">
    <property type="entry name" value="GAF-like_dom_sf"/>
</dbReference>
<dbReference type="SUPFAM" id="SSF46785">
    <property type="entry name" value="Winged helix' DNA-binding domain"/>
    <property type="match status" value="1"/>
</dbReference>
<dbReference type="InterPro" id="IPR036390">
    <property type="entry name" value="WH_DNA-bd_sf"/>
</dbReference>
<feature type="domain" description="PAC" evidence="1">
    <location>
        <begin position="174"/>
        <end position="226"/>
    </location>
</feature>